<feature type="compositionally biased region" description="Polar residues" evidence="1">
    <location>
        <begin position="1"/>
        <end position="36"/>
    </location>
</feature>
<dbReference type="EMBL" id="HE576754">
    <property type="protein sequence ID" value="CCC69035.1"/>
    <property type="molecule type" value="Genomic_DNA"/>
</dbReference>
<feature type="domain" description="Bul1 N-terminal" evidence="2">
    <location>
        <begin position="151"/>
        <end position="590"/>
    </location>
</feature>
<feature type="domain" description="Bul1 C-terminal" evidence="3">
    <location>
        <begin position="728"/>
        <end position="1011"/>
    </location>
</feature>
<reference evidence="4 5" key="1">
    <citation type="journal article" date="2011" name="Proc. Natl. Acad. Sci. U.S.A.">
        <title>Evolutionary erosion of yeast sex chromosomes by mating-type switching accidents.</title>
        <authorList>
            <person name="Gordon J.L."/>
            <person name="Armisen D."/>
            <person name="Proux-Wera E."/>
            <person name="Oheigeartaigh S.S."/>
            <person name="Byrne K.P."/>
            <person name="Wolfe K.H."/>
        </authorList>
    </citation>
    <scope>NUCLEOTIDE SEQUENCE [LARGE SCALE GENOMIC DNA]</scope>
    <source>
        <strain evidence="5">ATCC 76901 / BCRC 22586 / CBS 4309 / NBRC 1992 / NRRL Y-12630</strain>
    </source>
</reference>
<dbReference type="Pfam" id="PF04425">
    <property type="entry name" value="Bul1_N"/>
    <property type="match status" value="1"/>
</dbReference>
<feature type="compositionally biased region" description="Polar residues" evidence="1">
    <location>
        <begin position="130"/>
        <end position="152"/>
    </location>
</feature>
<evidence type="ECO:0000256" key="1">
    <source>
        <dbReference type="SAM" id="MobiDB-lite"/>
    </source>
</evidence>
<proteinExistence type="predicted"/>
<feature type="compositionally biased region" description="Polar residues" evidence="1">
    <location>
        <begin position="94"/>
        <end position="112"/>
    </location>
</feature>
<dbReference type="STRING" id="1064592.G0VC28"/>
<dbReference type="Pfam" id="PF04426">
    <property type="entry name" value="Bul1_C"/>
    <property type="match status" value="1"/>
</dbReference>
<dbReference type="eggNOG" id="ENOG502QSAC">
    <property type="taxonomic scope" value="Eukaryota"/>
</dbReference>
<evidence type="ECO:0008006" key="6">
    <source>
        <dbReference type="Google" id="ProtNLM"/>
    </source>
</evidence>
<dbReference type="InterPro" id="IPR039634">
    <property type="entry name" value="Bul1-like"/>
</dbReference>
<organism evidence="4 5">
    <name type="scientific">Naumovozyma castellii</name>
    <name type="common">Yeast</name>
    <name type="synonym">Saccharomyces castellii</name>
    <dbReference type="NCBI Taxonomy" id="27288"/>
    <lineage>
        <taxon>Eukaryota</taxon>
        <taxon>Fungi</taxon>
        <taxon>Dikarya</taxon>
        <taxon>Ascomycota</taxon>
        <taxon>Saccharomycotina</taxon>
        <taxon>Saccharomycetes</taxon>
        <taxon>Saccharomycetales</taxon>
        <taxon>Saccharomycetaceae</taxon>
        <taxon>Naumovozyma</taxon>
    </lineage>
</organism>
<dbReference type="FunCoup" id="G0VC28">
    <property type="interactions" value="428"/>
</dbReference>
<dbReference type="AlphaFoldDB" id="G0VC28"/>
<feature type="compositionally biased region" description="Polar residues" evidence="1">
    <location>
        <begin position="69"/>
        <end position="86"/>
    </location>
</feature>
<dbReference type="PANTHER" id="PTHR31904:SF1">
    <property type="entry name" value="BYPASS OF STOP CODON PROTEIN 5-RELATED"/>
    <property type="match status" value="1"/>
</dbReference>
<dbReference type="KEGG" id="ncs:NCAS_0C00450"/>
<dbReference type="GeneID" id="96902621"/>
<dbReference type="OMA" id="LPYWAPS"/>
<feature type="region of interest" description="Disordered" evidence="1">
    <location>
        <begin position="1"/>
        <end position="159"/>
    </location>
</feature>
<dbReference type="InterPro" id="IPR007519">
    <property type="entry name" value="Bul1_N"/>
</dbReference>
<reference key="2">
    <citation type="submission" date="2011-08" db="EMBL/GenBank/DDBJ databases">
        <title>Genome sequence of Naumovozyma castellii.</title>
        <authorList>
            <person name="Gordon J.L."/>
            <person name="Armisen D."/>
            <person name="Proux-Wera E."/>
            <person name="OhEigeartaigh S.S."/>
            <person name="Byrne K.P."/>
            <person name="Wolfe K.H."/>
        </authorList>
    </citation>
    <scope>NUCLEOTIDE SEQUENCE</scope>
    <source>
        <strain>Type strain:CBS 4309</strain>
    </source>
</reference>
<dbReference type="HOGENOM" id="CLU_010320_0_0_1"/>
<dbReference type="InterPro" id="IPR022794">
    <property type="entry name" value="Bul1_C"/>
</dbReference>
<keyword evidence="5" id="KW-1185">Reference proteome</keyword>
<protein>
    <recommendedName>
        <fullName evidence="6">BUL2</fullName>
    </recommendedName>
</protein>
<dbReference type="Proteomes" id="UP000001640">
    <property type="component" value="Chromosome 3"/>
</dbReference>
<dbReference type="RefSeq" id="XP_003675404.1">
    <property type="nucleotide sequence ID" value="XM_003675356.1"/>
</dbReference>
<accession>G0VC28</accession>
<evidence type="ECO:0000259" key="3">
    <source>
        <dbReference type="Pfam" id="PF04426"/>
    </source>
</evidence>
<sequence>MVKTNAPGTLSKGSMLTPTSSNQANKVQAGSPSTLTPVPASPNMTAPPLRPSLHPSKTETKLRGRQSKKVNTGPASWIRSASTSSMRRLRNHANKSQTRSTPHSPSRLASSKNADDKIPSPSSARHSSSVERNTPSKPTNIQMQNNYNTNSKDLPVGESLDDLDEDDIVFDVLPSFEMYNALHRHIPQGNVNPDLHDFPPSYGEIQQGMATTAYIENNVDLTTYPLQQPPLAHHSNSGHDIHITPSYALNALHPLNTQHLTIQPTNDPSVDHIDTPFQDDLNESDNLFIDKLYTLPKIDTPVEIEIKITKHAGSPHTKPEEESILKEYTSGDIIHGYCIIENKSSKALPFEMFYVTLEAYTSVIDKTKGKRTVKRFLRMVDLSASWSYTNIFMGTGWKMTPGEIDFDNAVIGLRNSRILEPGTRYKKYFMFKLPNQLLDTTCKQEHFSHCLLPPSFGIDKYRNGCKYSGIKVNNVLGSGHLGTKGSPILTYDMVDDNLSVNYTVDTRVVGKDPKNKQRIVIMREREYNLRVIPFGFGSALVGERGCSTQLKDLIALIQERLSAVDKIFKRLEKNEPITSADIHGSDITGTVDANTELDSGEILTRKLDQLHVHNRMDGPYKYSDISDFKGLTQKTDEMVESELNYRIKGKSKSGSRIGLFAGFQAALTGSSSSSSGPMADSSSHDLAEAKVDKLGMILATATIPQKSLPYWAPSLLKKTNVFEKKTKHAQENWMRLLNLLPEEERTPLTKLDIHLTCIQSNNSVPHEPAEIQAITTELFCITVRSDNSIPIKLNAQNLMDEDKLDNMRKTFQSFQKTIQKYQRKFRDNFEKLNELYNVDRTVATSRELKFSNFITQQIYNDVESLANLNVKVTGLPEVFKKQLNTLKSDSALVSSLTGSTLKPSTSGENSSNAIPIVNAKGGLSSSTSLISRASTSNRFHDQIIRSWKKKSDLQYDRDVNVNLEFNQNLIQTLVPSFESCLCCRFYCVRVNIKFHHIGTVTIDVPISVKNFVP</sequence>
<evidence type="ECO:0000313" key="4">
    <source>
        <dbReference type="EMBL" id="CCC69035.1"/>
    </source>
</evidence>
<gene>
    <name evidence="4" type="primary">NCAS0C00450</name>
    <name evidence="4" type="ordered locus">NCAS_0C00450</name>
</gene>
<name>G0VC28_NAUCA</name>
<dbReference type="PANTHER" id="PTHR31904">
    <property type="entry name" value="BYPASS OF STOP CODON PROTEIN 5-RELATED"/>
    <property type="match status" value="1"/>
</dbReference>
<dbReference type="InParanoid" id="G0VC28"/>
<evidence type="ECO:0000313" key="5">
    <source>
        <dbReference type="Proteomes" id="UP000001640"/>
    </source>
</evidence>
<evidence type="ECO:0000259" key="2">
    <source>
        <dbReference type="Pfam" id="PF04425"/>
    </source>
</evidence>
<dbReference type="OrthoDB" id="2283785at2759"/>